<dbReference type="EMBL" id="QNGE01002659">
    <property type="protein sequence ID" value="KAA3675210.1"/>
    <property type="molecule type" value="Genomic_DNA"/>
</dbReference>
<gene>
    <name evidence="1" type="ORF">DEA37_0001176</name>
</gene>
<dbReference type="Proteomes" id="UP000324629">
    <property type="component" value="Unassembled WGS sequence"/>
</dbReference>
<evidence type="ECO:0000313" key="2">
    <source>
        <dbReference type="Proteomes" id="UP000324629"/>
    </source>
</evidence>
<organism evidence="1 2">
    <name type="scientific">Paragonimus westermani</name>
    <dbReference type="NCBI Taxonomy" id="34504"/>
    <lineage>
        <taxon>Eukaryota</taxon>
        <taxon>Metazoa</taxon>
        <taxon>Spiralia</taxon>
        <taxon>Lophotrochozoa</taxon>
        <taxon>Platyhelminthes</taxon>
        <taxon>Trematoda</taxon>
        <taxon>Digenea</taxon>
        <taxon>Plagiorchiida</taxon>
        <taxon>Troglotremata</taxon>
        <taxon>Troglotrematidae</taxon>
        <taxon>Paragonimus</taxon>
    </lineage>
</organism>
<proteinExistence type="predicted"/>
<comment type="caution">
    <text evidence="1">The sequence shown here is derived from an EMBL/GenBank/DDBJ whole genome shotgun (WGS) entry which is preliminary data.</text>
</comment>
<accession>A0A5J4NII3</accession>
<keyword evidence="2" id="KW-1185">Reference proteome</keyword>
<dbReference type="AlphaFoldDB" id="A0A5J4NII3"/>
<feature type="non-terminal residue" evidence="1">
    <location>
        <position position="75"/>
    </location>
</feature>
<evidence type="ECO:0000313" key="1">
    <source>
        <dbReference type="EMBL" id="KAA3675210.1"/>
    </source>
</evidence>
<name>A0A5J4NII3_9TREM</name>
<reference evidence="1 2" key="1">
    <citation type="journal article" date="2019" name="Gigascience">
        <title>Whole-genome sequence of the oriental lung fluke Paragonimus westermani.</title>
        <authorList>
            <person name="Oey H."/>
            <person name="Zakrzewski M."/>
            <person name="Narain K."/>
            <person name="Devi K.R."/>
            <person name="Agatsuma T."/>
            <person name="Nawaratna S."/>
            <person name="Gobert G.N."/>
            <person name="Jones M.K."/>
            <person name="Ragan M.A."/>
            <person name="McManus D.P."/>
            <person name="Krause L."/>
        </authorList>
    </citation>
    <scope>NUCLEOTIDE SEQUENCE [LARGE SCALE GENOMIC DNA]</scope>
    <source>
        <strain evidence="1 2">IND2009</strain>
    </source>
</reference>
<sequence>MLRSFSPLLRRLSNKYSKRVAGCLLAATGTATAAYALTVANSRSAGQFTFRFPLMTQCAAKVFPQSSVINPLKDH</sequence>
<protein>
    <submittedName>
        <fullName evidence="1">Uncharacterized protein</fullName>
    </submittedName>
</protein>